<name>A0ABR9ED22_9GAMM</name>
<proteinExistence type="predicted"/>
<gene>
    <name evidence="1" type="ORF">PAUR_a1058</name>
</gene>
<keyword evidence="2" id="KW-1185">Reference proteome</keyword>
<comment type="caution">
    <text evidence="1">The sequence shown here is derived from an EMBL/GenBank/DDBJ whole genome shotgun (WGS) entry which is preliminary data.</text>
</comment>
<dbReference type="Proteomes" id="UP000615755">
    <property type="component" value="Unassembled WGS sequence"/>
</dbReference>
<sequence length="43" mass="4714">MVTVALHSDNHRLQGGCCFHNDKYLHDNSCFTATALHPTPSSS</sequence>
<evidence type="ECO:0008006" key="3">
    <source>
        <dbReference type="Google" id="ProtNLM"/>
    </source>
</evidence>
<reference evidence="1 2" key="1">
    <citation type="submission" date="2015-03" db="EMBL/GenBank/DDBJ databases">
        <title>Genome sequence of Pseudoalteromonas aurantia.</title>
        <authorList>
            <person name="Xie B.-B."/>
            <person name="Rong J.-C."/>
            <person name="Qin Q.-L."/>
            <person name="Zhang Y.-Z."/>
        </authorList>
    </citation>
    <scope>NUCLEOTIDE SEQUENCE [LARGE SCALE GENOMIC DNA]</scope>
    <source>
        <strain evidence="1 2">208</strain>
    </source>
</reference>
<evidence type="ECO:0000313" key="2">
    <source>
        <dbReference type="Proteomes" id="UP000615755"/>
    </source>
</evidence>
<protein>
    <recommendedName>
        <fullName evidence="3">Orphan protein</fullName>
    </recommendedName>
</protein>
<evidence type="ECO:0000313" key="1">
    <source>
        <dbReference type="EMBL" id="MBE0367653.1"/>
    </source>
</evidence>
<accession>A0ABR9ED22</accession>
<organism evidence="1 2">
    <name type="scientific">Pseudoalteromonas aurantia 208</name>
    <dbReference type="NCBI Taxonomy" id="1314867"/>
    <lineage>
        <taxon>Bacteria</taxon>
        <taxon>Pseudomonadati</taxon>
        <taxon>Pseudomonadota</taxon>
        <taxon>Gammaproteobacteria</taxon>
        <taxon>Alteromonadales</taxon>
        <taxon>Pseudoalteromonadaceae</taxon>
        <taxon>Pseudoalteromonas</taxon>
    </lineage>
</organism>
<dbReference type="EMBL" id="AQGV01000012">
    <property type="protein sequence ID" value="MBE0367653.1"/>
    <property type="molecule type" value="Genomic_DNA"/>
</dbReference>